<evidence type="ECO:0000256" key="4">
    <source>
        <dbReference type="PROSITE-ProRule" id="PRU00284"/>
    </source>
</evidence>
<feature type="domain" description="Methyl-accepting transducer" evidence="7">
    <location>
        <begin position="436"/>
        <end position="672"/>
    </location>
</feature>
<comment type="subcellular location">
    <subcellularLocation>
        <location evidence="1">Membrane</location>
    </subcellularLocation>
</comment>
<dbReference type="PANTHER" id="PTHR32089:SF112">
    <property type="entry name" value="LYSOZYME-LIKE PROTEIN-RELATED"/>
    <property type="match status" value="1"/>
</dbReference>
<feature type="coiled-coil region" evidence="5">
    <location>
        <begin position="654"/>
        <end position="691"/>
    </location>
</feature>
<feature type="transmembrane region" description="Helical" evidence="6">
    <location>
        <begin position="12"/>
        <end position="30"/>
    </location>
</feature>
<dbReference type="STRING" id="1122252.SAMN05660443_0550"/>
<evidence type="ECO:0000256" key="1">
    <source>
        <dbReference type="ARBA" id="ARBA00004370"/>
    </source>
</evidence>
<dbReference type="CDD" id="cd11386">
    <property type="entry name" value="MCP_signal"/>
    <property type="match status" value="1"/>
</dbReference>
<dbReference type="Proteomes" id="UP000199058">
    <property type="component" value="Unassembled WGS sequence"/>
</dbReference>
<dbReference type="Pfam" id="PF00015">
    <property type="entry name" value="MCPsignal"/>
    <property type="match status" value="1"/>
</dbReference>
<evidence type="ECO:0000313" key="10">
    <source>
        <dbReference type="Proteomes" id="UP000199058"/>
    </source>
</evidence>
<dbReference type="InterPro" id="IPR003660">
    <property type="entry name" value="HAMP_dom"/>
</dbReference>
<proteinExistence type="inferred from homology"/>
<evidence type="ECO:0000256" key="2">
    <source>
        <dbReference type="ARBA" id="ARBA00023224"/>
    </source>
</evidence>
<evidence type="ECO:0000259" key="7">
    <source>
        <dbReference type="PROSITE" id="PS50111"/>
    </source>
</evidence>
<dbReference type="PROSITE" id="PS50111">
    <property type="entry name" value="CHEMOTAXIS_TRANSDUC_2"/>
    <property type="match status" value="1"/>
</dbReference>
<gene>
    <name evidence="9" type="ORF">SAMN05660443_0550</name>
</gene>
<dbReference type="CDD" id="cd12913">
    <property type="entry name" value="PDC1_MCP_like"/>
    <property type="match status" value="1"/>
</dbReference>
<evidence type="ECO:0000313" key="9">
    <source>
        <dbReference type="EMBL" id="SFB85433.1"/>
    </source>
</evidence>
<keyword evidence="5" id="KW-0175">Coiled coil</keyword>
<dbReference type="PANTHER" id="PTHR32089">
    <property type="entry name" value="METHYL-ACCEPTING CHEMOTAXIS PROTEIN MCPB"/>
    <property type="match status" value="1"/>
</dbReference>
<dbReference type="SMART" id="SM00283">
    <property type="entry name" value="MA"/>
    <property type="match status" value="1"/>
</dbReference>
<comment type="similarity">
    <text evidence="3">Belongs to the methyl-accepting chemotaxis (MCP) protein family.</text>
</comment>
<organism evidence="9 10">
    <name type="scientific">Marinospirillum celere</name>
    <dbReference type="NCBI Taxonomy" id="1122252"/>
    <lineage>
        <taxon>Bacteria</taxon>
        <taxon>Pseudomonadati</taxon>
        <taxon>Pseudomonadota</taxon>
        <taxon>Gammaproteobacteria</taxon>
        <taxon>Oceanospirillales</taxon>
        <taxon>Oceanospirillaceae</taxon>
        <taxon>Marinospirillum</taxon>
    </lineage>
</organism>
<name>A0A1I1EKJ9_9GAMM</name>
<evidence type="ECO:0000256" key="5">
    <source>
        <dbReference type="SAM" id="Coils"/>
    </source>
</evidence>
<dbReference type="FunFam" id="1.10.287.950:FF:000001">
    <property type="entry name" value="Methyl-accepting chemotaxis sensory transducer"/>
    <property type="match status" value="1"/>
</dbReference>
<dbReference type="PROSITE" id="PS50885">
    <property type="entry name" value="HAMP"/>
    <property type="match status" value="1"/>
</dbReference>
<dbReference type="OrthoDB" id="2489132at2"/>
<dbReference type="EMBL" id="FOLH01000001">
    <property type="protein sequence ID" value="SFB85433.1"/>
    <property type="molecule type" value="Genomic_DNA"/>
</dbReference>
<protein>
    <submittedName>
        <fullName evidence="9">Methyl-accepting chemotaxis protein</fullName>
    </submittedName>
</protein>
<keyword evidence="10" id="KW-1185">Reference proteome</keyword>
<dbReference type="Gene3D" id="1.10.287.950">
    <property type="entry name" value="Methyl-accepting chemotaxis protein"/>
    <property type="match status" value="1"/>
</dbReference>
<accession>A0A1I1EKJ9</accession>
<reference evidence="9 10" key="1">
    <citation type="submission" date="2016-10" db="EMBL/GenBank/DDBJ databases">
        <authorList>
            <person name="de Groot N.N."/>
        </authorList>
    </citation>
    <scope>NUCLEOTIDE SEQUENCE [LARGE SCALE GENOMIC DNA]</scope>
    <source>
        <strain evidence="9 10">DSM 18438</strain>
    </source>
</reference>
<dbReference type="GO" id="GO:0006935">
    <property type="term" value="P:chemotaxis"/>
    <property type="evidence" value="ECO:0007669"/>
    <property type="project" value="UniProtKB-ARBA"/>
</dbReference>
<dbReference type="AlphaFoldDB" id="A0A1I1EKJ9"/>
<dbReference type="RefSeq" id="WP_091958777.1">
    <property type="nucleotide sequence ID" value="NZ_FOLH01000001.1"/>
</dbReference>
<dbReference type="SUPFAM" id="SSF58104">
    <property type="entry name" value="Methyl-accepting chemotaxis protein (MCP) signaling domain"/>
    <property type="match status" value="1"/>
</dbReference>
<feature type="domain" description="HAMP" evidence="8">
    <location>
        <begin position="377"/>
        <end position="431"/>
    </location>
</feature>
<keyword evidence="6" id="KW-1133">Transmembrane helix</keyword>
<evidence type="ECO:0000259" key="8">
    <source>
        <dbReference type="PROSITE" id="PS50885"/>
    </source>
</evidence>
<dbReference type="SMART" id="SM00304">
    <property type="entry name" value="HAMP"/>
    <property type="match status" value="2"/>
</dbReference>
<dbReference type="GO" id="GO:0016020">
    <property type="term" value="C:membrane"/>
    <property type="evidence" value="ECO:0007669"/>
    <property type="project" value="UniProtKB-SubCell"/>
</dbReference>
<keyword evidence="6" id="KW-0472">Membrane</keyword>
<evidence type="ECO:0000256" key="6">
    <source>
        <dbReference type="SAM" id="Phobius"/>
    </source>
</evidence>
<sequence length="708" mass="78250">MQKISLRLKLVLGTALAMFITLLVVVLMGWQSMHTTGDRAVDQASSALEELVQQNLRDASALLTDEVGDLIDRSFDVPAMMSQVLSNTARGNPEGRNRINRESLRTLAGDILVANQHLGSVYFHFERDGYDGMDAFLAGGTQESNSDTGELEIYWARDSSEVIYLRTPDSSFKYDETLNEFGIRESEWYLCSRDSLEPCIIDPYLYEVQEGLEIMLTSLVYPVVVNNEFRGVAGVDLNLPQVQEQIQRFQEDFYQGKGDFLLLSGQETLIASSKYPNRLGERLEQVDTQLSELMPNLRRNQVTHDQDQVWIRRDLRFEAVEEEWTLLVSVPQTIAYATSHELQELLVSGYQSAALSMAVTGAVLLLLAILIVSIWLGYTTQPMVQMRQLFEDLAGAEGDLTRELQVNRHAELIGMAKGFNSFTHKLRNMIVSLKGSANQLQEQGQKMQATANQASVATDDQQNEMQSISSAMNQMSATAQEVARLASETATETEAANQGLQNARNVLYSAVTEVREVAKDMEEAKSRVSDVAASSDNITGIIEVIEGIAEQTNLLALNAAIEAARAGDQGRGFAVVADEVRSLAARTQSSTAEIQALIQKLQEQVKVSVKQITQSSERALQAVEQASDSWEKMEAVSTSIAGVTDNITQVAAAAEEQNQVNDEMNRNITSIEQAGQVLASLGQDVEQLSDQMIQVVEQVNQQLDKLKV</sequence>
<dbReference type="InterPro" id="IPR004089">
    <property type="entry name" value="MCPsignal_dom"/>
</dbReference>
<keyword evidence="2 4" id="KW-0807">Transducer</keyword>
<dbReference type="CDD" id="cd06225">
    <property type="entry name" value="HAMP"/>
    <property type="match status" value="1"/>
</dbReference>
<dbReference type="GO" id="GO:0007165">
    <property type="term" value="P:signal transduction"/>
    <property type="evidence" value="ECO:0007669"/>
    <property type="project" value="UniProtKB-KW"/>
</dbReference>
<dbReference type="Gene3D" id="3.30.450.20">
    <property type="entry name" value="PAS domain"/>
    <property type="match status" value="1"/>
</dbReference>
<feature type="transmembrane region" description="Helical" evidence="6">
    <location>
        <begin position="353"/>
        <end position="378"/>
    </location>
</feature>
<evidence type="ECO:0000256" key="3">
    <source>
        <dbReference type="ARBA" id="ARBA00029447"/>
    </source>
</evidence>
<keyword evidence="6" id="KW-0812">Transmembrane</keyword>